<dbReference type="Pfam" id="PF20250">
    <property type="entry name" value="FapA_N"/>
    <property type="match status" value="1"/>
</dbReference>
<dbReference type="InterPro" id="IPR005646">
    <property type="entry name" value="FapA"/>
</dbReference>
<reference evidence="3 4" key="1">
    <citation type="submission" date="2017-09" db="EMBL/GenBank/DDBJ databases">
        <title>Depth-based differentiation of microbial function through sediment-hosted aquifers and enrichment of novel symbionts in the deep terrestrial subsurface.</title>
        <authorList>
            <person name="Probst A.J."/>
            <person name="Ladd B."/>
            <person name="Jarett J.K."/>
            <person name="Geller-Mcgrath D.E."/>
            <person name="Sieber C.M."/>
            <person name="Emerson J.B."/>
            <person name="Anantharaman K."/>
            <person name="Thomas B.C."/>
            <person name="Malmstrom R."/>
            <person name="Stieglmeier M."/>
            <person name="Klingl A."/>
            <person name="Woyke T."/>
            <person name="Ryan C.M."/>
            <person name="Banfield J.F."/>
        </authorList>
    </citation>
    <scope>NUCLEOTIDE SEQUENCE [LARGE SCALE GENOMIC DNA]</scope>
    <source>
        <strain evidence="3">CG17_big_fil_post_rev_8_21_14_2_50_48_46</strain>
    </source>
</reference>
<evidence type="ECO:0000256" key="1">
    <source>
        <dbReference type="SAM" id="Coils"/>
    </source>
</evidence>
<dbReference type="EMBL" id="PFFQ01000037">
    <property type="protein sequence ID" value="PIW16541.1"/>
    <property type="molecule type" value="Genomic_DNA"/>
</dbReference>
<feature type="domain" description="Flagellar Assembly Protein A N-terminal region" evidence="2">
    <location>
        <begin position="84"/>
        <end position="242"/>
    </location>
</feature>
<dbReference type="PANTHER" id="PTHR38032">
    <property type="entry name" value="POLYMERASE-RELATED"/>
    <property type="match status" value="1"/>
</dbReference>
<feature type="coiled-coil region" evidence="1">
    <location>
        <begin position="396"/>
        <end position="453"/>
    </location>
</feature>
<gene>
    <name evidence="3" type="ORF">COW36_12300</name>
</gene>
<comment type="caution">
    <text evidence="3">The sequence shown here is derived from an EMBL/GenBank/DDBJ whole genome shotgun (WGS) entry which is preliminary data.</text>
</comment>
<dbReference type="InterPro" id="IPR046865">
    <property type="entry name" value="FapA_b_solenoid"/>
</dbReference>
<proteinExistence type="predicted"/>
<dbReference type="PANTHER" id="PTHR38032:SF1">
    <property type="entry name" value="RNA-BINDING PROTEIN KHPB N-TERMINAL DOMAIN-CONTAINING PROTEIN"/>
    <property type="match status" value="1"/>
</dbReference>
<dbReference type="Proteomes" id="UP000231019">
    <property type="component" value="Unassembled WGS sequence"/>
</dbReference>
<name>A0A2M7G448_9BACT</name>
<keyword evidence="1" id="KW-0175">Coiled coil</keyword>
<sequence>MSQALRIQTSEDKTQIYAILNPLALETGILDPELLLEALLETDYSSFQFEMDQKVFDELTQKSWAHHDNEIIRCLARRIEFNMQTRVSEDKMSAWVSIQAAYEGEKIQRERLIERLSYTHILKGYLEDAIAYILEHTQAENLLIARGKLPVHGQAAWLEPLWQETPSNLPVLGQTVHSVDIHTTLGRLNPATAGTEGYLVTGQKLSAHPGQNLTLLSSQGSKHSESNPQVLVSTRQGCPVLRFNTIRVDPILTLEKVDRQTGNIDYDGCVLVLGNIEKDYTVKTKGHLEVLGNLNGARLEIAGDLHVHGDITECCAVWVKGQLQARSLQNSFIECQRDLKIREAIRHSHVRCGRNAQAAQVEGGHLIVLKAAHIGILGSHKNTKTFLHMGLDQWFMNRYEGLVQELKETRIELEDTLKLMIQSRTRPLKTLTHDTLKIRRNQQEFSLEQLRDELSFVGQNWLLYPEGEKLEIQTEIFAGIEINMGTYRQSITQNISGPVCLKVSELNARKLILQEALYKEIPLNSAQALTP</sequence>
<accession>A0A2M7G448</accession>
<evidence type="ECO:0000313" key="3">
    <source>
        <dbReference type="EMBL" id="PIW16541.1"/>
    </source>
</evidence>
<evidence type="ECO:0000313" key="4">
    <source>
        <dbReference type="Proteomes" id="UP000231019"/>
    </source>
</evidence>
<evidence type="ECO:0000259" key="2">
    <source>
        <dbReference type="Pfam" id="PF20250"/>
    </source>
</evidence>
<protein>
    <recommendedName>
        <fullName evidence="2">Flagellar Assembly Protein A N-terminal region domain-containing protein</fullName>
    </recommendedName>
</protein>
<dbReference type="Pfam" id="PF03961">
    <property type="entry name" value="FapA"/>
    <property type="match status" value="1"/>
</dbReference>
<dbReference type="AlphaFoldDB" id="A0A2M7G448"/>
<organism evidence="3 4">
    <name type="scientific">bacterium (Candidatus Blackallbacteria) CG17_big_fil_post_rev_8_21_14_2_50_48_46</name>
    <dbReference type="NCBI Taxonomy" id="2014261"/>
    <lineage>
        <taxon>Bacteria</taxon>
        <taxon>Candidatus Blackallbacteria</taxon>
    </lineage>
</organism>
<dbReference type="InterPro" id="IPR046866">
    <property type="entry name" value="FapA_N"/>
</dbReference>